<feature type="region of interest" description="Disordered" evidence="1">
    <location>
        <begin position="87"/>
        <end position="114"/>
    </location>
</feature>
<dbReference type="Pfam" id="PF15232">
    <property type="entry name" value="DUF4585"/>
    <property type="match status" value="1"/>
</dbReference>
<gene>
    <name evidence="4" type="ORF">Cadr_000004720</name>
</gene>
<dbReference type="AlphaFoldDB" id="A0A5N4EDN7"/>
<dbReference type="InterPro" id="IPR052682">
    <property type="entry name" value="MZB1"/>
</dbReference>
<sequence>MEVIFGTGPLFSRSDAEDSEVQQLTARAYSNLSPPASSIPAEPQPLAPDGGSRWATYLELRPSGPSPATPAQFECVEVALEERAAPVKPRTVPKRQIELRPRPRSPPRLATAPRPRLLLRTGSLDESLGRLQAAAGLVQTALARKLSPVTSASSNATFGLTGPPEPATPEKPRGTRVVLEEAKSRPPRVLVDPESGRYYFFEAPRQPRLRLLFDPESGQYVEVLLPPSPSVPPRRVYTPLALGPGLYPPAYGPVAGLSLPPSPGPPVFSGPQLPWASQAGPVDGMYYLPPLLAEPLPLTMRLALLLLLLGAWAIPGGLGDRAPLTATAPQLDDEEKYSAHMPAHLRCDACRAVAYQMSQHLTKAEAKLHTLDSGEHQELSESVYTDVLDQSCSQTWQDYGVREENQVKRLTGPGLNKVPEPSISVMITGGPWPTRLFTTCLHYLGEFGEDQIYEAHQQGRGALETLLCGGPRGACSEDEQVTRTEL</sequence>
<feature type="region of interest" description="Disordered" evidence="1">
    <location>
        <begin position="31"/>
        <end position="70"/>
    </location>
</feature>
<evidence type="ECO:0000259" key="2">
    <source>
        <dbReference type="Pfam" id="PF11938"/>
    </source>
</evidence>
<dbReference type="Proteomes" id="UP000299084">
    <property type="component" value="Unassembled WGS sequence"/>
</dbReference>
<dbReference type="GO" id="GO:0005576">
    <property type="term" value="C:extracellular region"/>
    <property type="evidence" value="ECO:0007669"/>
    <property type="project" value="TreeGrafter"/>
</dbReference>
<dbReference type="InterPro" id="IPR021852">
    <property type="entry name" value="DUF3456"/>
</dbReference>
<organism evidence="4 5">
    <name type="scientific">Camelus dromedarius</name>
    <name type="common">Dromedary</name>
    <name type="synonym">Arabian camel</name>
    <dbReference type="NCBI Taxonomy" id="9838"/>
    <lineage>
        <taxon>Eukaryota</taxon>
        <taxon>Metazoa</taxon>
        <taxon>Chordata</taxon>
        <taxon>Craniata</taxon>
        <taxon>Vertebrata</taxon>
        <taxon>Euteleostomi</taxon>
        <taxon>Mammalia</taxon>
        <taxon>Eutheria</taxon>
        <taxon>Laurasiatheria</taxon>
        <taxon>Artiodactyla</taxon>
        <taxon>Tylopoda</taxon>
        <taxon>Camelidae</taxon>
        <taxon>Camelus</taxon>
    </lineage>
</organism>
<comment type="caution">
    <text evidence="4">The sequence shown here is derived from an EMBL/GenBank/DDBJ whole genome shotgun (WGS) entry which is preliminary data.</text>
</comment>
<evidence type="ECO:0000259" key="3">
    <source>
        <dbReference type="Pfam" id="PF15232"/>
    </source>
</evidence>
<evidence type="ECO:0000313" key="5">
    <source>
        <dbReference type="Proteomes" id="UP000299084"/>
    </source>
</evidence>
<feature type="domain" description="DUF3456" evidence="2">
    <location>
        <begin position="346"/>
        <end position="475"/>
    </location>
</feature>
<dbReference type="PANTHER" id="PTHR15881">
    <property type="entry name" value="MARGINAL ZONE B- AND B1-CELL-SPECIFIC PROTEIN"/>
    <property type="match status" value="1"/>
</dbReference>
<dbReference type="InterPro" id="IPR027838">
    <property type="entry name" value="DUF4585"/>
</dbReference>
<evidence type="ECO:0000256" key="1">
    <source>
        <dbReference type="SAM" id="MobiDB-lite"/>
    </source>
</evidence>
<dbReference type="STRING" id="9838.ENSCDRP00005000747"/>
<reference evidence="4 5" key="1">
    <citation type="journal article" date="2019" name="Mol. Ecol. Resour.">
        <title>Improving Illumina assemblies with Hi-C and long reads: an example with the North African dromedary.</title>
        <authorList>
            <person name="Elbers J.P."/>
            <person name="Rogers M.F."/>
            <person name="Perelman P.L."/>
            <person name="Proskuryakova A.A."/>
            <person name="Serdyukova N.A."/>
            <person name="Johnson W.E."/>
            <person name="Horin P."/>
            <person name="Corander J."/>
            <person name="Murphy D."/>
            <person name="Burger P.A."/>
        </authorList>
    </citation>
    <scope>NUCLEOTIDE SEQUENCE [LARGE SCALE GENOMIC DNA]</scope>
    <source>
        <strain evidence="4">Drom800</strain>
        <tissue evidence="4">Blood</tissue>
    </source>
</reference>
<dbReference type="PANTHER" id="PTHR15881:SF2">
    <property type="entry name" value="MARGINAL ZONE B- AND B1-CELL-SPECIFIC PROTEIN"/>
    <property type="match status" value="1"/>
</dbReference>
<name>A0A5N4EDN7_CAMDR</name>
<dbReference type="GO" id="GO:0030888">
    <property type="term" value="P:regulation of B cell proliferation"/>
    <property type="evidence" value="ECO:0007669"/>
    <property type="project" value="TreeGrafter"/>
</dbReference>
<accession>A0A5N4EDN7</accession>
<feature type="domain" description="DUF4585" evidence="3">
    <location>
        <begin position="185"/>
        <end position="248"/>
    </location>
</feature>
<dbReference type="EMBL" id="JWIN03000003">
    <property type="protein sequence ID" value="KAB1281450.1"/>
    <property type="molecule type" value="Genomic_DNA"/>
</dbReference>
<dbReference type="GO" id="GO:0034663">
    <property type="term" value="C:endoplasmic reticulum chaperone complex"/>
    <property type="evidence" value="ECO:0007669"/>
    <property type="project" value="TreeGrafter"/>
</dbReference>
<proteinExistence type="predicted"/>
<evidence type="ECO:0000313" key="4">
    <source>
        <dbReference type="EMBL" id="KAB1281450.1"/>
    </source>
</evidence>
<keyword evidence="5" id="KW-1185">Reference proteome</keyword>
<dbReference type="Pfam" id="PF11938">
    <property type="entry name" value="DUF3456"/>
    <property type="match status" value="1"/>
</dbReference>
<feature type="region of interest" description="Disordered" evidence="1">
    <location>
        <begin position="152"/>
        <end position="175"/>
    </location>
</feature>
<protein>
    <submittedName>
        <fullName evidence="4">Marginal zone B-and B1-cell-specific protein</fullName>
    </submittedName>
</protein>